<keyword evidence="3" id="KW-1185">Reference proteome</keyword>
<accession>A0ABY2J030</accession>
<dbReference type="Proteomes" id="UP000298355">
    <property type="component" value="Unassembled WGS sequence"/>
</dbReference>
<comment type="caution">
    <text evidence="2">The sequence shown here is derived from an EMBL/GenBank/DDBJ whole genome shotgun (WGS) entry which is preliminary data.</text>
</comment>
<protein>
    <submittedName>
        <fullName evidence="2">Uncharacterized protein</fullName>
    </submittedName>
</protein>
<dbReference type="EMBL" id="SOGJ01000021">
    <property type="protein sequence ID" value="TFC98319.1"/>
    <property type="molecule type" value="Genomic_DNA"/>
</dbReference>
<name>A0ABY2J030_9MICO</name>
<feature type="compositionally biased region" description="Low complexity" evidence="1">
    <location>
        <begin position="12"/>
        <end position="21"/>
    </location>
</feature>
<feature type="region of interest" description="Disordered" evidence="1">
    <location>
        <begin position="1"/>
        <end position="21"/>
    </location>
</feature>
<dbReference type="RefSeq" id="WP_134363257.1">
    <property type="nucleotide sequence ID" value="NZ_SOGJ01000021.1"/>
</dbReference>
<organism evidence="2 3">
    <name type="scientific">Cryobacterium breve</name>
    <dbReference type="NCBI Taxonomy" id="1259258"/>
    <lineage>
        <taxon>Bacteria</taxon>
        <taxon>Bacillati</taxon>
        <taxon>Actinomycetota</taxon>
        <taxon>Actinomycetes</taxon>
        <taxon>Micrococcales</taxon>
        <taxon>Microbacteriaceae</taxon>
        <taxon>Cryobacterium</taxon>
    </lineage>
</organism>
<gene>
    <name evidence="2" type="ORF">E3O65_08200</name>
</gene>
<evidence type="ECO:0000256" key="1">
    <source>
        <dbReference type="SAM" id="MobiDB-lite"/>
    </source>
</evidence>
<feature type="compositionally biased region" description="Basic residues" evidence="1">
    <location>
        <begin position="1"/>
        <end position="11"/>
    </location>
</feature>
<evidence type="ECO:0000313" key="3">
    <source>
        <dbReference type="Proteomes" id="UP000298355"/>
    </source>
</evidence>
<proteinExistence type="predicted"/>
<evidence type="ECO:0000313" key="2">
    <source>
        <dbReference type="EMBL" id="TFC98319.1"/>
    </source>
</evidence>
<reference evidence="2 3" key="1">
    <citation type="submission" date="2019-03" db="EMBL/GenBank/DDBJ databases">
        <title>Genomics of glacier-inhabiting Cryobacterium strains.</title>
        <authorList>
            <person name="Liu Q."/>
            <person name="Xin Y.-H."/>
        </authorList>
    </citation>
    <scope>NUCLEOTIDE SEQUENCE [LARGE SCALE GENOMIC DNA]</scope>
    <source>
        <strain evidence="2 3">TMT4-23</strain>
    </source>
</reference>
<sequence>MGPARRPRRRGAGVPTRPGTRRIVPVSDLLTPEVAGKLRCRFYASLLPKSTSDAFHTDEEALAPPAGPCAWSAVQ</sequence>